<dbReference type="Pfam" id="PF06808">
    <property type="entry name" value="DctM"/>
    <property type="match status" value="1"/>
</dbReference>
<keyword evidence="6 7" id="KW-0472">Membrane</keyword>
<feature type="transmembrane region" description="Helical" evidence="7">
    <location>
        <begin position="395"/>
        <end position="419"/>
    </location>
</feature>
<dbReference type="InterPro" id="IPR010656">
    <property type="entry name" value="DctM"/>
</dbReference>
<evidence type="ECO:0000259" key="8">
    <source>
        <dbReference type="Pfam" id="PF06808"/>
    </source>
</evidence>
<proteinExistence type="inferred from homology"/>
<comment type="function">
    <text evidence="7">Part of the tripartite ATP-independent periplasmic (TRAP) transport system.</text>
</comment>
<comment type="subcellular location">
    <subcellularLocation>
        <location evidence="1 7">Cell inner membrane</location>
        <topology evidence="1 7">Multi-pass membrane protein</topology>
    </subcellularLocation>
</comment>
<feature type="transmembrane region" description="Helical" evidence="7">
    <location>
        <begin position="272"/>
        <end position="294"/>
    </location>
</feature>
<accession>A0AAE3KAN5</accession>
<evidence type="ECO:0000256" key="1">
    <source>
        <dbReference type="ARBA" id="ARBA00004429"/>
    </source>
</evidence>
<name>A0AAE3KAN5_9GAMM</name>
<comment type="similarity">
    <text evidence="7">Belongs to the TRAP transporter large permease family.</text>
</comment>
<reference evidence="9" key="1">
    <citation type="submission" date="2022-03" db="EMBL/GenBank/DDBJ databases">
        <title>Genomic Encyclopedia of Type Strains, Phase III (KMG-III): the genomes of soil and plant-associated and newly described type strains.</title>
        <authorList>
            <person name="Whitman W."/>
        </authorList>
    </citation>
    <scope>NUCLEOTIDE SEQUENCE</scope>
    <source>
        <strain evidence="9">ANL 6-2</strain>
    </source>
</reference>
<evidence type="ECO:0000256" key="4">
    <source>
        <dbReference type="ARBA" id="ARBA00022692"/>
    </source>
</evidence>
<dbReference type="InterPro" id="IPR004681">
    <property type="entry name" value="TRAP_DctM"/>
</dbReference>
<sequence length="425" mass="44634">MPAAILLSAAIALIILSFPIFLALLAATIMTFETVGPPMPSRVLAQRMVEGVNVFALLAVPLFIFAADIIGRGQIGRRLVALMEALVGHLRGGLAIATVLACAMFGAISGIGAAAVVSIGPIVYPALLRAGYDRGFAVGLILSASTLAMMIPPGVAMILYSVQTSTSVARVFLAGLSSGVLFVILISAWAYIYAVRNDIRSGERAGLKEVGRRLLGSVWALGLPVIIFGGIYGGVFTPTEAAAAACVYAAFVETVIYRQIKPWQLIKISQPSAIMIATLLILIAAGSLMTWYLTLERVPAQIAAVMSAIPTEGVLAMINVVFLMAGMFIDPNSAVIVLAPLIQPAAMAVGLDPVHLGAVLVFNLAIGMITPPFGLNIFIGITTFRLPYLTVVKSVMPFIGLGIVALLLITYIPILTTWLPRAVHG</sequence>
<evidence type="ECO:0000256" key="7">
    <source>
        <dbReference type="RuleBase" id="RU369079"/>
    </source>
</evidence>
<feature type="transmembrane region" description="Helical" evidence="7">
    <location>
        <begin position="354"/>
        <end position="375"/>
    </location>
</feature>
<dbReference type="RefSeq" id="WP_253474732.1">
    <property type="nucleotide sequence ID" value="NZ_JALJXV010000002.1"/>
</dbReference>
<evidence type="ECO:0000256" key="6">
    <source>
        <dbReference type="ARBA" id="ARBA00023136"/>
    </source>
</evidence>
<feature type="transmembrane region" description="Helical" evidence="7">
    <location>
        <begin position="52"/>
        <end position="75"/>
    </location>
</feature>
<feature type="transmembrane region" description="Helical" evidence="7">
    <location>
        <begin position="214"/>
        <end position="235"/>
    </location>
</feature>
<dbReference type="NCBIfam" id="TIGR00786">
    <property type="entry name" value="dctM"/>
    <property type="match status" value="1"/>
</dbReference>
<dbReference type="PANTHER" id="PTHR33362">
    <property type="entry name" value="SIALIC ACID TRAP TRANSPORTER PERMEASE PROTEIN SIAT-RELATED"/>
    <property type="match status" value="1"/>
</dbReference>
<dbReference type="PIRSF" id="PIRSF006066">
    <property type="entry name" value="HI0050"/>
    <property type="match status" value="1"/>
</dbReference>
<dbReference type="GO" id="GO:0005886">
    <property type="term" value="C:plasma membrane"/>
    <property type="evidence" value="ECO:0007669"/>
    <property type="project" value="UniProtKB-SubCell"/>
</dbReference>
<comment type="caution">
    <text evidence="7">Lacks conserved residue(s) required for the propagation of feature annotation.</text>
</comment>
<dbReference type="EMBL" id="JALJXV010000002">
    <property type="protein sequence ID" value="MCP1673759.1"/>
    <property type="molecule type" value="Genomic_DNA"/>
</dbReference>
<protein>
    <recommendedName>
        <fullName evidence="7">TRAP transporter large permease protein</fullName>
    </recommendedName>
</protein>
<keyword evidence="2" id="KW-1003">Cell membrane</keyword>
<feature type="transmembrane region" description="Helical" evidence="7">
    <location>
        <begin position="172"/>
        <end position="193"/>
    </location>
</feature>
<evidence type="ECO:0000313" key="9">
    <source>
        <dbReference type="EMBL" id="MCP1673759.1"/>
    </source>
</evidence>
<dbReference type="PANTHER" id="PTHR33362:SF5">
    <property type="entry name" value="C4-DICARBOXYLATE TRAP TRANSPORTER LARGE PERMEASE PROTEIN DCTM"/>
    <property type="match status" value="1"/>
</dbReference>
<dbReference type="GO" id="GO:0022857">
    <property type="term" value="F:transmembrane transporter activity"/>
    <property type="evidence" value="ECO:0007669"/>
    <property type="project" value="UniProtKB-UniRule"/>
</dbReference>
<keyword evidence="10" id="KW-1185">Reference proteome</keyword>
<keyword evidence="5 7" id="KW-1133">Transmembrane helix</keyword>
<evidence type="ECO:0000256" key="5">
    <source>
        <dbReference type="ARBA" id="ARBA00022989"/>
    </source>
</evidence>
<organism evidence="9 10">
    <name type="scientific">Natronocella acetinitrilica</name>
    <dbReference type="NCBI Taxonomy" id="414046"/>
    <lineage>
        <taxon>Bacteria</taxon>
        <taxon>Pseudomonadati</taxon>
        <taxon>Pseudomonadota</taxon>
        <taxon>Gammaproteobacteria</taxon>
        <taxon>Chromatiales</taxon>
        <taxon>Ectothiorhodospiraceae</taxon>
        <taxon>Natronocella</taxon>
    </lineage>
</organism>
<comment type="caution">
    <text evidence="9">The sequence shown here is derived from an EMBL/GenBank/DDBJ whole genome shotgun (WGS) entry which is preliminary data.</text>
</comment>
<evidence type="ECO:0000256" key="2">
    <source>
        <dbReference type="ARBA" id="ARBA00022475"/>
    </source>
</evidence>
<evidence type="ECO:0000256" key="3">
    <source>
        <dbReference type="ARBA" id="ARBA00022519"/>
    </source>
</evidence>
<keyword evidence="4 7" id="KW-0812">Transmembrane</keyword>
<feature type="transmembrane region" description="Helical" evidence="7">
    <location>
        <begin position="6"/>
        <end position="32"/>
    </location>
</feature>
<comment type="subunit">
    <text evidence="7">The complex comprises the extracytoplasmic solute receptor protein and the two transmembrane proteins.</text>
</comment>
<dbReference type="AlphaFoldDB" id="A0AAE3KAN5"/>
<feature type="domain" description="TRAP C4-dicarboxylate transport system permease DctM subunit" evidence="8">
    <location>
        <begin position="9"/>
        <end position="413"/>
    </location>
</feature>
<dbReference type="Proteomes" id="UP001205843">
    <property type="component" value="Unassembled WGS sequence"/>
</dbReference>
<keyword evidence="3 7" id="KW-0997">Cell inner membrane</keyword>
<gene>
    <name evidence="9" type="ORF">J2T57_000858</name>
</gene>
<evidence type="ECO:0000313" key="10">
    <source>
        <dbReference type="Proteomes" id="UP001205843"/>
    </source>
</evidence>
<feature type="transmembrane region" description="Helical" evidence="7">
    <location>
        <begin position="95"/>
        <end position="124"/>
    </location>
</feature>
<keyword evidence="7" id="KW-0813">Transport</keyword>
<feature type="transmembrane region" description="Helical" evidence="7">
    <location>
        <begin position="136"/>
        <end position="160"/>
    </location>
</feature>